<gene>
    <name evidence="1" type="ORF">LX13_003861</name>
</gene>
<dbReference type="Proteomes" id="UP001206895">
    <property type="component" value="Unassembled WGS sequence"/>
</dbReference>
<sequence length="104" mass="10995">MADIPSTMVRWSVAAFSAANPTEVVAVSGVCSRVTRARAAAADAALAVIFELQDAGVLLVSMTVGFTESVAGIDPAGLDLGEYQPLIDGLLHLKRPLHSWPFEW</sequence>
<organism evidence="1 2">
    <name type="scientific">Williamsia maris</name>
    <dbReference type="NCBI Taxonomy" id="72806"/>
    <lineage>
        <taxon>Bacteria</taxon>
        <taxon>Bacillati</taxon>
        <taxon>Actinomycetota</taxon>
        <taxon>Actinomycetes</taxon>
        <taxon>Mycobacteriales</taxon>
        <taxon>Nocardiaceae</taxon>
        <taxon>Williamsia</taxon>
    </lineage>
</organism>
<protein>
    <submittedName>
        <fullName evidence="1">Uncharacterized protein</fullName>
    </submittedName>
</protein>
<evidence type="ECO:0000313" key="2">
    <source>
        <dbReference type="Proteomes" id="UP001206895"/>
    </source>
</evidence>
<dbReference type="EMBL" id="JAMTCJ010000004">
    <property type="protein sequence ID" value="MCP2178020.1"/>
    <property type="molecule type" value="Genomic_DNA"/>
</dbReference>
<proteinExistence type="predicted"/>
<dbReference type="RefSeq" id="WP_253662984.1">
    <property type="nucleotide sequence ID" value="NZ_BAAAJQ010000003.1"/>
</dbReference>
<evidence type="ECO:0000313" key="1">
    <source>
        <dbReference type="EMBL" id="MCP2178020.1"/>
    </source>
</evidence>
<name>A0ABT1HJA7_9NOCA</name>
<keyword evidence="2" id="KW-1185">Reference proteome</keyword>
<accession>A0ABT1HJA7</accession>
<reference evidence="1 2" key="1">
    <citation type="submission" date="2022-06" db="EMBL/GenBank/DDBJ databases">
        <title>Genomic Encyclopedia of Archaeal and Bacterial Type Strains, Phase II (KMG-II): from individual species to whole genera.</title>
        <authorList>
            <person name="Goeker M."/>
        </authorList>
    </citation>
    <scope>NUCLEOTIDE SEQUENCE [LARGE SCALE GENOMIC DNA]</scope>
    <source>
        <strain evidence="1 2">DSM 44693</strain>
    </source>
</reference>
<comment type="caution">
    <text evidence="1">The sequence shown here is derived from an EMBL/GenBank/DDBJ whole genome shotgun (WGS) entry which is preliminary data.</text>
</comment>